<dbReference type="Gene3D" id="1.25.40.10">
    <property type="entry name" value="Tetratricopeptide repeat domain"/>
    <property type="match status" value="1"/>
</dbReference>
<dbReference type="EMBL" id="CAUYUJ010006169">
    <property type="protein sequence ID" value="CAK0816352.1"/>
    <property type="molecule type" value="Genomic_DNA"/>
</dbReference>
<keyword evidence="3" id="KW-1185">Reference proteome</keyword>
<dbReference type="SUPFAM" id="SSF48452">
    <property type="entry name" value="TPR-like"/>
    <property type="match status" value="1"/>
</dbReference>
<evidence type="ECO:0000256" key="1">
    <source>
        <dbReference type="PROSITE-ProRule" id="PRU00339"/>
    </source>
</evidence>
<dbReference type="SMART" id="SM00028">
    <property type="entry name" value="TPR"/>
    <property type="match status" value="1"/>
</dbReference>
<dbReference type="Proteomes" id="UP001189429">
    <property type="component" value="Unassembled WGS sequence"/>
</dbReference>
<dbReference type="InterPro" id="IPR019734">
    <property type="entry name" value="TPR_rpt"/>
</dbReference>
<gene>
    <name evidence="2" type="ORF">PCOR1329_LOCUS19349</name>
</gene>
<sequence>MDESMATFRYDDMEVLSRGFPWSSSDFISGEEENLALLLEFEREFASQVHTGPPHWWGLDDALADPENLRMAMDIQVAYIKNYQLDRADAVARYALAAAKQRGLPWNVKALQDAATLRMKQDRQVEAAVLLEEINDLVPPHPIHHKNLGTCYNSLKQHQRALEHFQEAVRLKDGEMDHSDRWDIGIAKKNLKEFDDAAQLLVDALEGSRKDRGDPVELAKLHDSVGGCYLEMGEHYRKECQYANWAEPHFRESERLFREAVGTGSPLWQGAVKLLSTSLRLQGKYGEAVPWLREGIRVEAEKDSIHPTPLHDMIEDLSWLAERGALENRPQYHELFERALQNLKRAGRGGDGNAGMVMHKVARFLMLSGPEYRPSALLYLQEALQLIRHHDEEVDLSGHCALLEIEIHFCEMLLKDNMLAICDGKC</sequence>
<dbReference type="PROSITE" id="PS50005">
    <property type="entry name" value="TPR"/>
    <property type="match status" value="1"/>
</dbReference>
<evidence type="ECO:0000313" key="3">
    <source>
        <dbReference type="Proteomes" id="UP001189429"/>
    </source>
</evidence>
<keyword evidence="1" id="KW-0802">TPR repeat</keyword>
<evidence type="ECO:0000313" key="2">
    <source>
        <dbReference type="EMBL" id="CAK0816352.1"/>
    </source>
</evidence>
<organism evidence="2 3">
    <name type="scientific">Prorocentrum cordatum</name>
    <dbReference type="NCBI Taxonomy" id="2364126"/>
    <lineage>
        <taxon>Eukaryota</taxon>
        <taxon>Sar</taxon>
        <taxon>Alveolata</taxon>
        <taxon>Dinophyceae</taxon>
        <taxon>Prorocentrales</taxon>
        <taxon>Prorocentraceae</taxon>
        <taxon>Prorocentrum</taxon>
    </lineage>
</organism>
<protein>
    <submittedName>
        <fullName evidence="2">Uncharacterized protein</fullName>
    </submittedName>
</protein>
<name>A0ABN9RBL0_9DINO</name>
<proteinExistence type="predicted"/>
<accession>A0ABN9RBL0</accession>
<feature type="repeat" description="TPR" evidence="1">
    <location>
        <begin position="142"/>
        <end position="175"/>
    </location>
</feature>
<dbReference type="InterPro" id="IPR011990">
    <property type="entry name" value="TPR-like_helical_dom_sf"/>
</dbReference>
<comment type="caution">
    <text evidence="2">The sequence shown here is derived from an EMBL/GenBank/DDBJ whole genome shotgun (WGS) entry which is preliminary data.</text>
</comment>
<reference evidence="2" key="1">
    <citation type="submission" date="2023-10" db="EMBL/GenBank/DDBJ databases">
        <authorList>
            <person name="Chen Y."/>
            <person name="Shah S."/>
            <person name="Dougan E. K."/>
            <person name="Thang M."/>
            <person name="Chan C."/>
        </authorList>
    </citation>
    <scope>NUCLEOTIDE SEQUENCE [LARGE SCALE GENOMIC DNA]</scope>
</reference>